<evidence type="ECO:0000313" key="2">
    <source>
        <dbReference type="Proteomes" id="UP000515808"/>
    </source>
</evidence>
<gene>
    <name evidence="1" type="ORF">H9W90_10500</name>
</gene>
<proteinExistence type="predicted"/>
<evidence type="ECO:0000313" key="1">
    <source>
        <dbReference type="EMBL" id="QNM84626.1"/>
    </source>
</evidence>
<dbReference type="KEGG" id="ppec:H9W90_10500"/>
<accession>A0A7G9L7M7</accession>
<sequence length="131" mass="15333">MILLVSFTPKKLNNSINNNEFLYRGIIEINWDFQNNRPSSATFKDSKGVSVDREADRTEKECIDFLKSSKDFFSICKVKAESVRNRNGIIKYLPIEKNIYHSEIHDSEERVQMRGSKPKKIRDESIVVYNK</sequence>
<keyword evidence="2" id="KW-1185">Reference proteome</keyword>
<dbReference type="Proteomes" id="UP000515808">
    <property type="component" value="Chromosome"/>
</dbReference>
<dbReference type="RefSeq" id="WP_187481555.1">
    <property type="nucleotide sequence ID" value="NZ_CP060695.1"/>
</dbReference>
<dbReference type="AlphaFoldDB" id="A0A7G9L7M7"/>
<protein>
    <submittedName>
        <fullName evidence="1">Uncharacterized protein</fullName>
    </submittedName>
</protein>
<organism evidence="1 2">
    <name type="scientific">Polaribacter pectinis</name>
    <dbReference type="NCBI Taxonomy" id="2738844"/>
    <lineage>
        <taxon>Bacteria</taxon>
        <taxon>Pseudomonadati</taxon>
        <taxon>Bacteroidota</taxon>
        <taxon>Flavobacteriia</taxon>
        <taxon>Flavobacteriales</taxon>
        <taxon>Flavobacteriaceae</taxon>
    </lineage>
</organism>
<name>A0A7G9L7M7_9FLAO</name>
<dbReference type="EMBL" id="CP060695">
    <property type="protein sequence ID" value="QNM84626.1"/>
    <property type="molecule type" value="Genomic_DNA"/>
</dbReference>
<reference evidence="1 2" key="1">
    <citation type="submission" date="2020-08" db="EMBL/GenBank/DDBJ databases">
        <title>Polaribacter sp. L12M9 isolated from gut of the Korean scallop.</title>
        <authorList>
            <person name="Jeong Y.S."/>
        </authorList>
    </citation>
    <scope>NUCLEOTIDE SEQUENCE [LARGE SCALE GENOMIC DNA]</scope>
    <source>
        <strain evidence="1 2">L12M9</strain>
    </source>
</reference>